<feature type="transmembrane region" description="Helical" evidence="1">
    <location>
        <begin position="156"/>
        <end position="176"/>
    </location>
</feature>
<keyword evidence="1" id="KW-0472">Membrane</keyword>
<feature type="transmembrane region" description="Helical" evidence="1">
    <location>
        <begin position="112"/>
        <end position="136"/>
    </location>
</feature>
<keyword evidence="1" id="KW-1133">Transmembrane helix</keyword>
<gene>
    <name evidence="2" type="ORF">LAMO00422_LOCUS9269</name>
</gene>
<sequence length="210" mass="23907">MEPLEIENATTEEKSQKKASSKMRNCCCFRSIAGWPVFVFIHGIIFITIIYGAYTAWAIVNLQTWNISCTEDEFGARESDGTFEYIICSLVFLWVSMFSGCWVGLKVSSRSWYVTVVAILTDFVVLVMFAWGVYLASNREEKCSQVYSTQAPTYQVFFQATMGMWILHLIIVGIVVNRWGKARTIQDFRSSVERAGLSDLGAYLEDVETR</sequence>
<dbReference type="AlphaFoldDB" id="A0A7S0GXV8"/>
<name>A0A7S0GXV8_9EUKA</name>
<feature type="transmembrane region" description="Helical" evidence="1">
    <location>
        <begin position="32"/>
        <end position="54"/>
    </location>
</feature>
<keyword evidence="1" id="KW-0812">Transmembrane</keyword>
<reference evidence="2" key="1">
    <citation type="submission" date="2021-01" db="EMBL/GenBank/DDBJ databases">
        <authorList>
            <person name="Corre E."/>
            <person name="Pelletier E."/>
            <person name="Niang G."/>
            <person name="Scheremetjew M."/>
            <person name="Finn R."/>
            <person name="Kale V."/>
            <person name="Holt S."/>
            <person name="Cochrane G."/>
            <person name="Meng A."/>
            <person name="Brown T."/>
            <person name="Cohen L."/>
        </authorList>
    </citation>
    <scope>NUCLEOTIDE SEQUENCE</scope>
    <source>
        <strain evidence="2">CCMP2058</strain>
    </source>
</reference>
<proteinExistence type="predicted"/>
<evidence type="ECO:0000256" key="1">
    <source>
        <dbReference type="SAM" id="Phobius"/>
    </source>
</evidence>
<evidence type="ECO:0000313" key="2">
    <source>
        <dbReference type="EMBL" id="CAD8447856.1"/>
    </source>
</evidence>
<dbReference type="EMBL" id="HBEM01013434">
    <property type="protein sequence ID" value="CAD8447856.1"/>
    <property type="molecule type" value="Transcribed_RNA"/>
</dbReference>
<organism evidence="2">
    <name type="scientific">Amorphochlora amoebiformis</name>
    <dbReference type="NCBI Taxonomy" id="1561963"/>
    <lineage>
        <taxon>Eukaryota</taxon>
        <taxon>Sar</taxon>
        <taxon>Rhizaria</taxon>
        <taxon>Cercozoa</taxon>
        <taxon>Chlorarachniophyceae</taxon>
        <taxon>Amorphochlora</taxon>
    </lineage>
</organism>
<feature type="transmembrane region" description="Helical" evidence="1">
    <location>
        <begin position="83"/>
        <end position="105"/>
    </location>
</feature>
<accession>A0A7S0GXV8</accession>
<protein>
    <submittedName>
        <fullName evidence="2">Uncharacterized protein</fullName>
    </submittedName>
</protein>